<gene>
    <name evidence="5" type="ORF">FM069_20840</name>
</gene>
<dbReference type="EMBL" id="VJOY01000028">
    <property type="protein sequence ID" value="TRX72827.1"/>
    <property type="molecule type" value="Genomic_DNA"/>
</dbReference>
<dbReference type="GO" id="GO:0043565">
    <property type="term" value="F:sequence-specific DNA binding"/>
    <property type="evidence" value="ECO:0007669"/>
    <property type="project" value="InterPro"/>
</dbReference>
<evidence type="ECO:0000256" key="3">
    <source>
        <dbReference type="ARBA" id="ARBA00023163"/>
    </source>
</evidence>
<dbReference type="Proteomes" id="UP000315235">
    <property type="component" value="Unassembled WGS sequence"/>
</dbReference>
<dbReference type="PANTHER" id="PTHR43537:SF5">
    <property type="entry name" value="UXU OPERON TRANSCRIPTIONAL REGULATOR"/>
    <property type="match status" value="1"/>
</dbReference>
<proteinExistence type="predicted"/>
<dbReference type="InterPro" id="IPR011711">
    <property type="entry name" value="GntR_C"/>
</dbReference>
<dbReference type="PRINTS" id="PR00033">
    <property type="entry name" value="HTHASNC"/>
</dbReference>
<evidence type="ECO:0000256" key="1">
    <source>
        <dbReference type="ARBA" id="ARBA00023015"/>
    </source>
</evidence>
<keyword evidence="2" id="KW-0238">DNA-binding</keyword>
<evidence type="ECO:0000313" key="5">
    <source>
        <dbReference type="EMBL" id="TRX72827.1"/>
    </source>
</evidence>
<feature type="domain" description="HTH gntR-type" evidence="4">
    <location>
        <begin position="12"/>
        <end position="79"/>
    </location>
</feature>
<reference evidence="5 6" key="1">
    <citation type="submission" date="2019-07" db="EMBL/GenBank/DDBJ databases">
        <title>Pseudomonas mangiferae sp. nov., isolated from bark of mango tree in Thailand.</title>
        <authorList>
            <person name="Srisuk N."/>
            <person name="Anurat P."/>
        </authorList>
    </citation>
    <scope>NUCLEOTIDE SEQUENCE [LARGE SCALE GENOMIC DNA]</scope>
    <source>
        <strain evidence="5 6">DMKU_BBB3-04</strain>
    </source>
</reference>
<dbReference type="GO" id="GO:0003700">
    <property type="term" value="F:DNA-binding transcription factor activity"/>
    <property type="evidence" value="ECO:0007669"/>
    <property type="project" value="InterPro"/>
</dbReference>
<dbReference type="RefSeq" id="WP_143490333.1">
    <property type="nucleotide sequence ID" value="NZ_VJOY01000028.1"/>
</dbReference>
<dbReference type="PANTHER" id="PTHR43537">
    <property type="entry name" value="TRANSCRIPTIONAL REGULATOR, GNTR FAMILY"/>
    <property type="match status" value="1"/>
</dbReference>
<comment type="caution">
    <text evidence="5">The sequence shown here is derived from an EMBL/GenBank/DDBJ whole genome shotgun (WGS) entry which is preliminary data.</text>
</comment>
<evidence type="ECO:0000259" key="4">
    <source>
        <dbReference type="PROSITE" id="PS50949"/>
    </source>
</evidence>
<dbReference type="Gene3D" id="1.10.10.10">
    <property type="entry name" value="Winged helix-like DNA-binding domain superfamily/Winged helix DNA-binding domain"/>
    <property type="match status" value="1"/>
</dbReference>
<dbReference type="AlphaFoldDB" id="A0A553GTK0"/>
<dbReference type="OrthoDB" id="9799812at2"/>
<dbReference type="Pfam" id="PF00392">
    <property type="entry name" value="GntR"/>
    <property type="match status" value="1"/>
</dbReference>
<dbReference type="InterPro" id="IPR000485">
    <property type="entry name" value="AsnC-type_HTH_dom"/>
</dbReference>
<dbReference type="SUPFAM" id="SSF46785">
    <property type="entry name" value="Winged helix' DNA-binding domain"/>
    <property type="match status" value="1"/>
</dbReference>
<organism evidence="5 6">
    <name type="scientific">Pseudomonas mangiferae</name>
    <dbReference type="NCBI Taxonomy" id="2593654"/>
    <lineage>
        <taxon>Bacteria</taxon>
        <taxon>Pseudomonadati</taxon>
        <taxon>Pseudomonadota</taxon>
        <taxon>Gammaproteobacteria</taxon>
        <taxon>Pseudomonadales</taxon>
        <taxon>Pseudomonadaceae</taxon>
        <taxon>Pseudomonas</taxon>
    </lineage>
</organism>
<evidence type="ECO:0000313" key="6">
    <source>
        <dbReference type="Proteomes" id="UP000315235"/>
    </source>
</evidence>
<keyword evidence="6" id="KW-1185">Reference proteome</keyword>
<dbReference type="SUPFAM" id="SSF48008">
    <property type="entry name" value="GntR ligand-binding domain-like"/>
    <property type="match status" value="1"/>
</dbReference>
<dbReference type="Gene3D" id="1.20.120.530">
    <property type="entry name" value="GntR ligand-binding domain-like"/>
    <property type="match status" value="1"/>
</dbReference>
<dbReference type="PROSITE" id="PS50949">
    <property type="entry name" value="HTH_GNTR"/>
    <property type="match status" value="1"/>
</dbReference>
<dbReference type="InterPro" id="IPR036388">
    <property type="entry name" value="WH-like_DNA-bd_sf"/>
</dbReference>
<dbReference type="SMART" id="SM00895">
    <property type="entry name" value="FCD"/>
    <property type="match status" value="1"/>
</dbReference>
<dbReference type="InterPro" id="IPR008920">
    <property type="entry name" value="TF_FadR/GntR_C"/>
</dbReference>
<dbReference type="InterPro" id="IPR000524">
    <property type="entry name" value="Tscrpt_reg_HTH_GntR"/>
</dbReference>
<dbReference type="SMART" id="SM00345">
    <property type="entry name" value="HTH_GNTR"/>
    <property type="match status" value="1"/>
</dbReference>
<keyword evidence="1" id="KW-0805">Transcription regulation</keyword>
<protein>
    <submittedName>
        <fullName evidence="5">GntR family transcriptional regulator</fullName>
    </submittedName>
</protein>
<dbReference type="CDD" id="cd07377">
    <property type="entry name" value="WHTH_GntR"/>
    <property type="match status" value="1"/>
</dbReference>
<name>A0A553GTK0_9PSED</name>
<sequence length="228" mass="25933">MSSPSEQDESSHNAVDQAVERIRTIILTGKYAPGERLKVGELSKELGISAMPMREALRKLEGQGLVEIEPNRGATVRKLDSQFIRDCWEINAELQILAIRRCIQGHTLTLSRLEELQRLCDAFDDAVESGQRVVSVRLNRELHTRIVELGGNREAVRIFNLGWELISAFRLQFGYGSNRERDLMREHRLLVDALYRQDIAMAESAIRLQQAGAIADVMARVERQRPID</sequence>
<accession>A0A553GTK0</accession>
<dbReference type="Pfam" id="PF07729">
    <property type="entry name" value="FCD"/>
    <property type="match status" value="1"/>
</dbReference>
<evidence type="ECO:0000256" key="2">
    <source>
        <dbReference type="ARBA" id="ARBA00023125"/>
    </source>
</evidence>
<keyword evidence="3" id="KW-0804">Transcription</keyword>
<dbReference type="InterPro" id="IPR036390">
    <property type="entry name" value="WH_DNA-bd_sf"/>
</dbReference>